<accession>A0ACB0LCF8</accession>
<comment type="caution">
    <text evidence="1">The sequence shown here is derived from an EMBL/GenBank/DDBJ whole genome shotgun (WGS) entry which is preliminary data.</text>
</comment>
<proteinExistence type="predicted"/>
<evidence type="ECO:0000313" key="2">
    <source>
        <dbReference type="Proteomes" id="UP001177021"/>
    </source>
</evidence>
<keyword evidence="2" id="KW-1185">Reference proteome</keyword>
<organism evidence="1 2">
    <name type="scientific">Trifolium pratense</name>
    <name type="common">Red clover</name>
    <dbReference type="NCBI Taxonomy" id="57577"/>
    <lineage>
        <taxon>Eukaryota</taxon>
        <taxon>Viridiplantae</taxon>
        <taxon>Streptophyta</taxon>
        <taxon>Embryophyta</taxon>
        <taxon>Tracheophyta</taxon>
        <taxon>Spermatophyta</taxon>
        <taxon>Magnoliopsida</taxon>
        <taxon>eudicotyledons</taxon>
        <taxon>Gunneridae</taxon>
        <taxon>Pentapetalae</taxon>
        <taxon>rosids</taxon>
        <taxon>fabids</taxon>
        <taxon>Fabales</taxon>
        <taxon>Fabaceae</taxon>
        <taxon>Papilionoideae</taxon>
        <taxon>50 kb inversion clade</taxon>
        <taxon>NPAAA clade</taxon>
        <taxon>Hologalegina</taxon>
        <taxon>IRL clade</taxon>
        <taxon>Trifolieae</taxon>
        <taxon>Trifolium</taxon>
    </lineage>
</organism>
<dbReference type="Proteomes" id="UP001177021">
    <property type="component" value="Unassembled WGS sequence"/>
</dbReference>
<dbReference type="EMBL" id="CASHSV030000513">
    <property type="protein sequence ID" value="CAJ2666076.1"/>
    <property type="molecule type" value="Genomic_DNA"/>
</dbReference>
<reference evidence="1" key="1">
    <citation type="submission" date="2023-10" db="EMBL/GenBank/DDBJ databases">
        <authorList>
            <person name="Rodriguez Cubillos JULIANA M."/>
            <person name="De Vega J."/>
        </authorList>
    </citation>
    <scope>NUCLEOTIDE SEQUENCE</scope>
</reference>
<name>A0ACB0LCF8_TRIPR</name>
<sequence>MTTIIWLKRVQRHEFKELKIEWEKMRRERDEVGDVVKQLMESLNFQPKPYTRDQVHEDDLADDMSDDVKN</sequence>
<protein>
    <submittedName>
        <fullName evidence="1">Uncharacterized protein</fullName>
    </submittedName>
</protein>
<gene>
    <name evidence="1" type="ORF">MILVUS5_LOCUS30936</name>
</gene>
<evidence type="ECO:0000313" key="1">
    <source>
        <dbReference type="EMBL" id="CAJ2666076.1"/>
    </source>
</evidence>